<sequence length="53" mass="6418">MWRASNYRRKLKYLIRRHRTRTPSKKETRGVLSFFEAKRCTVAAIYLSSILTR</sequence>
<proteinExistence type="predicted"/>
<keyword evidence="2" id="KW-1185">Reference proteome</keyword>
<dbReference type="Gramene" id="AET5Gv20417200.4">
    <property type="protein sequence ID" value="AET5Gv20417200.4"/>
    <property type="gene ID" value="AET5Gv20417200"/>
</dbReference>
<dbReference type="Proteomes" id="UP000015105">
    <property type="component" value="Chromosome 5D"/>
</dbReference>
<dbReference type="AlphaFoldDB" id="A0A453KHV7"/>
<evidence type="ECO:0000313" key="2">
    <source>
        <dbReference type="Proteomes" id="UP000015105"/>
    </source>
</evidence>
<reference evidence="2" key="2">
    <citation type="journal article" date="2017" name="Nat. Plants">
        <title>The Aegilops tauschii genome reveals multiple impacts of transposons.</title>
        <authorList>
            <person name="Zhao G."/>
            <person name="Zou C."/>
            <person name="Li K."/>
            <person name="Wang K."/>
            <person name="Li T."/>
            <person name="Gao L."/>
            <person name="Zhang X."/>
            <person name="Wang H."/>
            <person name="Yang Z."/>
            <person name="Liu X."/>
            <person name="Jiang W."/>
            <person name="Mao L."/>
            <person name="Kong X."/>
            <person name="Jiao Y."/>
            <person name="Jia J."/>
        </authorList>
    </citation>
    <scope>NUCLEOTIDE SEQUENCE [LARGE SCALE GENOMIC DNA]</scope>
    <source>
        <strain evidence="2">cv. AL8/78</strain>
    </source>
</reference>
<reference evidence="1" key="3">
    <citation type="journal article" date="2017" name="Nature">
        <title>Genome sequence of the progenitor of the wheat D genome Aegilops tauschii.</title>
        <authorList>
            <person name="Luo M.C."/>
            <person name="Gu Y.Q."/>
            <person name="Puiu D."/>
            <person name="Wang H."/>
            <person name="Twardziok S.O."/>
            <person name="Deal K.R."/>
            <person name="Huo N."/>
            <person name="Zhu T."/>
            <person name="Wang L."/>
            <person name="Wang Y."/>
            <person name="McGuire P.E."/>
            <person name="Liu S."/>
            <person name="Long H."/>
            <person name="Ramasamy R.K."/>
            <person name="Rodriguez J.C."/>
            <person name="Van S.L."/>
            <person name="Yuan L."/>
            <person name="Wang Z."/>
            <person name="Xia Z."/>
            <person name="Xiao L."/>
            <person name="Anderson O.D."/>
            <person name="Ouyang S."/>
            <person name="Liang Y."/>
            <person name="Zimin A.V."/>
            <person name="Pertea G."/>
            <person name="Qi P."/>
            <person name="Bennetzen J.L."/>
            <person name="Dai X."/>
            <person name="Dawson M.W."/>
            <person name="Muller H.G."/>
            <person name="Kugler K."/>
            <person name="Rivarola-Duarte L."/>
            <person name="Spannagl M."/>
            <person name="Mayer K.F.X."/>
            <person name="Lu F.H."/>
            <person name="Bevan M.W."/>
            <person name="Leroy P."/>
            <person name="Li P."/>
            <person name="You F.M."/>
            <person name="Sun Q."/>
            <person name="Liu Z."/>
            <person name="Lyons E."/>
            <person name="Wicker T."/>
            <person name="Salzberg S.L."/>
            <person name="Devos K.M."/>
            <person name="Dvorak J."/>
        </authorList>
    </citation>
    <scope>NUCLEOTIDE SEQUENCE [LARGE SCALE GENOMIC DNA]</scope>
    <source>
        <strain evidence="1">cv. AL8/78</strain>
    </source>
</reference>
<reference evidence="2" key="1">
    <citation type="journal article" date="2014" name="Science">
        <title>Ancient hybridizations among the ancestral genomes of bread wheat.</title>
        <authorList>
            <consortium name="International Wheat Genome Sequencing Consortium,"/>
            <person name="Marcussen T."/>
            <person name="Sandve S.R."/>
            <person name="Heier L."/>
            <person name="Spannagl M."/>
            <person name="Pfeifer M."/>
            <person name="Jakobsen K.S."/>
            <person name="Wulff B.B."/>
            <person name="Steuernagel B."/>
            <person name="Mayer K.F."/>
            <person name="Olsen O.A."/>
        </authorList>
    </citation>
    <scope>NUCLEOTIDE SEQUENCE [LARGE SCALE GENOMIC DNA]</scope>
    <source>
        <strain evidence="2">cv. AL8/78</strain>
    </source>
</reference>
<protein>
    <submittedName>
        <fullName evidence="1">Uncharacterized protein</fullName>
    </submittedName>
</protein>
<accession>A0A453KHV7</accession>
<organism evidence="1 2">
    <name type="scientific">Aegilops tauschii subsp. strangulata</name>
    <name type="common">Goatgrass</name>
    <dbReference type="NCBI Taxonomy" id="200361"/>
    <lineage>
        <taxon>Eukaryota</taxon>
        <taxon>Viridiplantae</taxon>
        <taxon>Streptophyta</taxon>
        <taxon>Embryophyta</taxon>
        <taxon>Tracheophyta</taxon>
        <taxon>Spermatophyta</taxon>
        <taxon>Magnoliopsida</taxon>
        <taxon>Liliopsida</taxon>
        <taxon>Poales</taxon>
        <taxon>Poaceae</taxon>
        <taxon>BOP clade</taxon>
        <taxon>Pooideae</taxon>
        <taxon>Triticodae</taxon>
        <taxon>Triticeae</taxon>
        <taxon>Triticinae</taxon>
        <taxon>Aegilops</taxon>
    </lineage>
</organism>
<name>A0A453KHV7_AEGTS</name>
<dbReference type="EnsemblPlants" id="AET5Gv20417200.4">
    <property type="protein sequence ID" value="AET5Gv20417200.4"/>
    <property type="gene ID" value="AET5Gv20417200"/>
</dbReference>
<evidence type="ECO:0000313" key="1">
    <source>
        <dbReference type="EnsemblPlants" id="AET5Gv20417200.4"/>
    </source>
</evidence>
<reference evidence="1" key="4">
    <citation type="submission" date="2019-03" db="UniProtKB">
        <authorList>
            <consortium name="EnsemblPlants"/>
        </authorList>
    </citation>
    <scope>IDENTIFICATION</scope>
</reference>
<reference evidence="1" key="5">
    <citation type="journal article" date="2021" name="G3 (Bethesda)">
        <title>Aegilops tauschii genome assembly Aet v5.0 features greater sequence contiguity and improved annotation.</title>
        <authorList>
            <person name="Wang L."/>
            <person name="Zhu T."/>
            <person name="Rodriguez J.C."/>
            <person name="Deal K.R."/>
            <person name="Dubcovsky J."/>
            <person name="McGuire P.E."/>
            <person name="Lux T."/>
            <person name="Spannagl M."/>
            <person name="Mayer K.F.X."/>
            <person name="Baldrich P."/>
            <person name="Meyers B.C."/>
            <person name="Huo N."/>
            <person name="Gu Y.Q."/>
            <person name="Zhou H."/>
            <person name="Devos K.M."/>
            <person name="Bennetzen J.L."/>
            <person name="Unver T."/>
            <person name="Budak H."/>
            <person name="Gulick P.J."/>
            <person name="Galiba G."/>
            <person name="Kalapos B."/>
            <person name="Nelson D.R."/>
            <person name="Li P."/>
            <person name="You F.M."/>
            <person name="Luo M.C."/>
            <person name="Dvorak J."/>
        </authorList>
    </citation>
    <scope>NUCLEOTIDE SEQUENCE [LARGE SCALE GENOMIC DNA]</scope>
    <source>
        <strain evidence="1">cv. AL8/78</strain>
    </source>
</reference>